<keyword evidence="3" id="KW-1185">Reference proteome</keyword>
<dbReference type="PANTHER" id="PTHR10859">
    <property type="entry name" value="GLYCOSYL TRANSFERASE"/>
    <property type="match status" value="1"/>
</dbReference>
<dbReference type="InterPro" id="IPR001173">
    <property type="entry name" value="Glyco_trans_2-like"/>
</dbReference>
<protein>
    <submittedName>
        <fullName evidence="2">Undecaprenyl-phosphate 4-deoxy-4-formamido-L-arabinose transferase</fullName>
        <ecNumber evidence="2">2.4.2.53</ecNumber>
    </submittedName>
</protein>
<evidence type="ECO:0000313" key="3">
    <source>
        <dbReference type="Proteomes" id="UP000316304"/>
    </source>
</evidence>
<evidence type="ECO:0000313" key="2">
    <source>
        <dbReference type="EMBL" id="TWU23017.1"/>
    </source>
</evidence>
<dbReference type="SUPFAM" id="SSF53448">
    <property type="entry name" value="Nucleotide-diphospho-sugar transferases"/>
    <property type="match status" value="1"/>
</dbReference>
<dbReference type="EC" id="2.4.2.53" evidence="2"/>
<dbReference type="Gene3D" id="3.90.550.10">
    <property type="entry name" value="Spore Coat Polysaccharide Biosynthesis Protein SpsA, Chain A"/>
    <property type="match status" value="1"/>
</dbReference>
<dbReference type="PANTHER" id="PTHR10859:SF91">
    <property type="entry name" value="DOLICHYL-PHOSPHATE BETA-GLUCOSYLTRANSFERASE"/>
    <property type="match status" value="1"/>
</dbReference>
<gene>
    <name evidence="2" type="primary">arnC_1</name>
    <name evidence="2" type="ORF">Pla52o_25510</name>
</gene>
<keyword evidence="2" id="KW-0328">Glycosyltransferase</keyword>
<keyword evidence="2" id="KW-0808">Transferase</keyword>
<dbReference type="GO" id="GO:0099621">
    <property type="term" value="F:undecaprenyl-phosphate 4-deoxy-4-formamido-L-arabinose transferase activity"/>
    <property type="evidence" value="ECO:0007669"/>
    <property type="project" value="UniProtKB-EC"/>
</dbReference>
<proteinExistence type="predicted"/>
<organism evidence="2 3">
    <name type="scientific">Novipirellula galeiformis</name>
    <dbReference type="NCBI Taxonomy" id="2528004"/>
    <lineage>
        <taxon>Bacteria</taxon>
        <taxon>Pseudomonadati</taxon>
        <taxon>Planctomycetota</taxon>
        <taxon>Planctomycetia</taxon>
        <taxon>Pirellulales</taxon>
        <taxon>Pirellulaceae</taxon>
        <taxon>Novipirellula</taxon>
    </lineage>
</organism>
<reference evidence="2 3" key="1">
    <citation type="submission" date="2019-02" db="EMBL/GenBank/DDBJ databases">
        <title>Deep-cultivation of Planctomycetes and their phenomic and genomic characterization uncovers novel biology.</title>
        <authorList>
            <person name="Wiegand S."/>
            <person name="Jogler M."/>
            <person name="Boedeker C."/>
            <person name="Pinto D."/>
            <person name="Vollmers J."/>
            <person name="Rivas-Marin E."/>
            <person name="Kohn T."/>
            <person name="Peeters S.H."/>
            <person name="Heuer A."/>
            <person name="Rast P."/>
            <person name="Oberbeckmann S."/>
            <person name="Bunk B."/>
            <person name="Jeske O."/>
            <person name="Meyerdierks A."/>
            <person name="Storesund J.E."/>
            <person name="Kallscheuer N."/>
            <person name="Luecker S."/>
            <person name="Lage O.M."/>
            <person name="Pohl T."/>
            <person name="Merkel B.J."/>
            <person name="Hornburger P."/>
            <person name="Mueller R.-W."/>
            <person name="Bruemmer F."/>
            <person name="Labrenz M."/>
            <person name="Spormann A.M."/>
            <person name="Op Den Camp H."/>
            <person name="Overmann J."/>
            <person name="Amann R."/>
            <person name="Jetten M.S.M."/>
            <person name="Mascher T."/>
            <person name="Medema M.H."/>
            <person name="Devos D.P."/>
            <person name="Kaster A.-K."/>
            <person name="Ovreas L."/>
            <person name="Rohde M."/>
            <person name="Galperin M.Y."/>
            <person name="Jogler C."/>
        </authorList>
    </citation>
    <scope>NUCLEOTIDE SEQUENCE [LARGE SCALE GENOMIC DNA]</scope>
    <source>
        <strain evidence="2 3">Pla52o</strain>
    </source>
</reference>
<feature type="domain" description="Glycosyltransferase 2-like" evidence="1">
    <location>
        <begin position="12"/>
        <end position="133"/>
    </location>
</feature>
<evidence type="ECO:0000259" key="1">
    <source>
        <dbReference type="Pfam" id="PF00535"/>
    </source>
</evidence>
<accession>A0A5C6CGZ8</accession>
<dbReference type="EMBL" id="SJPT01000004">
    <property type="protein sequence ID" value="TWU23017.1"/>
    <property type="molecule type" value="Genomic_DNA"/>
</dbReference>
<name>A0A5C6CGZ8_9BACT</name>
<sequence>MKMNMYHPIQATIIVPCYNEADRLDVNAFAAFANQNPMFRFMMVDDGSRDATQRILSRLCESNSEQFELLLMKENVGKAEAVRHGMLAAAQSSTDVFGFLDADLASPLEELPRALDVLHRHPHIGVAIGIRRKLLGHQVLRSPLRCWLGAHFSRVASWVLRLPIQDTQCGLKLFRNTPRMAKLFAQPFQSRWIFDVEIFARMMVAEGTEAVQQQIYEMPLESWREVPGSKLKSGDFFKALGELVAIHRSYKPAASGPATAPMPGAAIEHPVSVPMHPLTVLDESPAEDSPLKKAA</sequence>
<dbReference type="GO" id="GO:0006487">
    <property type="term" value="P:protein N-linked glycosylation"/>
    <property type="evidence" value="ECO:0007669"/>
    <property type="project" value="TreeGrafter"/>
</dbReference>
<comment type="caution">
    <text evidence="2">The sequence shown here is derived from an EMBL/GenBank/DDBJ whole genome shotgun (WGS) entry which is preliminary data.</text>
</comment>
<dbReference type="Proteomes" id="UP000316304">
    <property type="component" value="Unassembled WGS sequence"/>
</dbReference>
<dbReference type="OrthoDB" id="9784574at2"/>
<dbReference type="InterPro" id="IPR029044">
    <property type="entry name" value="Nucleotide-diphossugar_trans"/>
</dbReference>
<dbReference type="AlphaFoldDB" id="A0A5C6CGZ8"/>
<dbReference type="Pfam" id="PF00535">
    <property type="entry name" value="Glycos_transf_2"/>
    <property type="match status" value="1"/>
</dbReference>
<dbReference type="RefSeq" id="WP_146594813.1">
    <property type="nucleotide sequence ID" value="NZ_SJPT01000004.1"/>
</dbReference>